<proteinExistence type="predicted"/>
<dbReference type="AlphaFoldDB" id="A0A1W9Z061"/>
<dbReference type="GO" id="GO:0016757">
    <property type="term" value="F:glycosyltransferase activity"/>
    <property type="evidence" value="ECO:0007669"/>
    <property type="project" value="UniProtKB-KW"/>
</dbReference>
<dbReference type="InterPro" id="IPR028098">
    <property type="entry name" value="Glyco_trans_4-like_N"/>
</dbReference>
<accession>A0A1W9Z061</accession>
<dbReference type="Pfam" id="PF00534">
    <property type="entry name" value="Glycos_transf_1"/>
    <property type="match status" value="1"/>
</dbReference>
<reference evidence="5 6" key="1">
    <citation type="submission" date="2017-02" db="EMBL/GenBank/DDBJ databases">
        <title>The new phylogeny of genus Mycobacterium.</title>
        <authorList>
            <person name="Tortoli E."/>
            <person name="Trovato A."/>
            <person name="Cirillo D.M."/>
        </authorList>
    </citation>
    <scope>NUCLEOTIDE SEQUENCE [LARGE SCALE GENOMIC DNA]</scope>
    <source>
        <strain evidence="5 6">DSM 45578</strain>
    </source>
</reference>
<dbReference type="GO" id="GO:1901137">
    <property type="term" value="P:carbohydrate derivative biosynthetic process"/>
    <property type="evidence" value="ECO:0007669"/>
    <property type="project" value="UniProtKB-ARBA"/>
</dbReference>
<dbReference type="PANTHER" id="PTHR45947">
    <property type="entry name" value="SULFOQUINOVOSYL TRANSFERASE SQD2"/>
    <property type="match status" value="1"/>
</dbReference>
<evidence type="ECO:0000256" key="2">
    <source>
        <dbReference type="ARBA" id="ARBA00022679"/>
    </source>
</evidence>
<feature type="domain" description="Glycosyltransferase subfamily 4-like N-terminal" evidence="4">
    <location>
        <begin position="18"/>
        <end position="191"/>
    </location>
</feature>
<sequence length="368" mass="40115">MDHERVGIVHERLTEIAGSEHVIEQLALEWPDSEVFTTIARPEGIPAGLTRPPHTTRLDKLYHATGQRTYAPLMPLMPSAFRHLDLSGFDVVIASHHAFATQAVLATDAPVVAYVHSPARWAWDPTLRASEGGGRLGAAVLSVLSRVARRAEVLAAPKLSTVVANSSAVATRIKDWWRRDSVVVPPPVDTEGFTIDPTVEREDFYLLAGRLVPYKRPDIAVLAAAAADVPLVVVGEGRAFELCRSVAGPRTKFLGRVPHAELLDLHRRARALLMPGVEDFGIVPVEAMATGTPVIALGEGGAVDTVIPGLSGVHVANGTDREVVDGFVAAIRSFRPDDFDRNEIRRWAENFSRENFRRRMHDVVSATV</sequence>
<protein>
    <submittedName>
        <fullName evidence="5">Glycosyl transferase family 1</fullName>
    </submittedName>
</protein>
<evidence type="ECO:0000259" key="4">
    <source>
        <dbReference type="Pfam" id="PF13439"/>
    </source>
</evidence>
<evidence type="ECO:0000313" key="6">
    <source>
        <dbReference type="Proteomes" id="UP000192366"/>
    </source>
</evidence>
<dbReference type="Gene3D" id="3.40.50.2000">
    <property type="entry name" value="Glycogen Phosphorylase B"/>
    <property type="match status" value="2"/>
</dbReference>
<dbReference type="RefSeq" id="WP_083056874.1">
    <property type="nucleotide sequence ID" value="NZ_JACKVM010000014.1"/>
</dbReference>
<comment type="caution">
    <text evidence="5">The sequence shown here is derived from an EMBL/GenBank/DDBJ whole genome shotgun (WGS) entry which is preliminary data.</text>
</comment>
<evidence type="ECO:0000313" key="5">
    <source>
        <dbReference type="EMBL" id="ORA05701.1"/>
    </source>
</evidence>
<keyword evidence="6" id="KW-1185">Reference proteome</keyword>
<dbReference type="EMBL" id="MVHJ01000005">
    <property type="protein sequence ID" value="ORA05701.1"/>
    <property type="molecule type" value="Genomic_DNA"/>
</dbReference>
<dbReference type="SUPFAM" id="SSF53756">
    <property type="entry name" value="UDP-Glycosyltransferase/glycogen phosphorylase"/>
    <property type="match status" value="1"/>
</dbReference>
<evidence type="ECO:0000259" key="3">
    <source>
        <dbReference type="Pfam" id="PF00534"/>
    </source>
</evidence>
<feature type="domain" description="Glycosyl transferase family 1" evidence="3">
    <location>
        <begin position="200"/>
        <end position="327"/>
    </location>
</feature>
<dbReference type="GO" id="GO:0008610">
    <property type="term" value="P:lipid biosynthetic process"/>
    <property type="evidence" value="ECO:0007669"/>
    <property type="project" value="UniProtKB-ARBA"/>
</dbReference>
<dbReference type="InterPro" id="IPR001296">
    <property type="entry name" value="Glyco_trans_1"/>
</dbReference>
<dbReference type="STRING" id="564198.BST17_07965"/>
<keyword evidence="1" id="KW-0328">Glycosyltransferase</keyword>
<gene>
    <name evidence="5" type="ORF">BST17_07965</name>
</gene>
<dbReference type="Proteomes" id="UP000192366">
    <property type="component" value="Unassembled WGS sequence"/>
</dbReference>
<evidence type="ECO:0000256" key="1">
    <source>
        <dbReference type="ARBA" id="ARBA00022676"/>
    </source>
</evidence>
<keyword evidence="2 5" id="KW-0808">Transferase</keyword>
<dbReference type="GO" id="GO:1903509">
    <property type="term" value="P:liposaccharide metabolic process"/>
    <property type="evidence" value="ECO:0007669"/>
    <property type="project" value="UniProtKB-ARBA"/>
</dbReference>
<dbReference type="OrthoDB" id="9801573at2"/>
<dbReference type="InterPro" id="IPR050194">
    <property type="entry name" value="Glycosyltransferase_grp1"/>
</dbReference>
<dbReference type="PANTHER" id="PTHR45947:SF3">
    <property type="entry name" value="SULFOQUINOVOSYL TRANSFERASE SQD2"/>
    <property type="match status" value="1"/>
</dbReference>
<name>A0A1W9Z061_MYCBA</name>
<organism evidence="5 6">
    <name type="scientific">Mycolicibacterium bacteremicum</name>
    <name type="common">Mycobacterium bacteremicum</name>
    <dbReference type="NCBI Taxonomy" id="564198"/>
    <lineage>
        <taxon>Bacteria</taxon>
        <taxon>Bacillati</taxon>
        <taxon>Actinomycetota</taxon>
        <taxon>Actinomycetes</taxon>
        <taxon>Mycobacteriales</taxon>
        <taxon>Mycobacteriaceae</taxon>
        <taxon>Mycolicibacterium</taxon>
    </lineage>
</organism>
<dbReference type="Pfam" id="PF13439">
    <property type="entry name" value="Glyco_transf_4"/>
    <property type="match status" value="1"/>
</dbReference>